<dbReference type="SUPFAM" id="SSF46626">
    <property type="entry name" value="Cytochrome c"/>
    <property type="match status" value="1"/>
</dbReference>
<reference evidence="8 9" key="1">
    <citation type="submission" date="2023-10" db="EMBL/GenBank/DDBJ databases">
        <title>Niallia locisalis sp.nov. isolated from a salt pond sample.</title>
        <authorList>
            <person name="Li X.-J."/>
            <person name="Dong L."/>
        </authorList>
    </citation>
    <scope>NUCLEOTIDE SEQUENCE [LARGE SCALE GENOMIC DNA]</scope>
    <source>
        <strain evidence="8 9">DSM 29761</strain>
    </source>
</reference>
<feature type="domain" description="Cytochrome c" evidence="7">
    <location>
        <begin position="46"/>
        <end position="122"/>
    </location>
</feature>
<evidence type="ECO:0000256" key="5">
    <source>
        <dbReference type="SAM" id="MobiDB-lite"/>
    </source>
</evidence>
<gene>
    <name evidence="8" type="ORF">R4Z09_17640</name>
</gene>
<evidence type="ECO:0000256" key="1">
    <source>
        <dbReference type="ARBA" id="ARBA00022617"/>
    </source>
</evidence>
<dbReference type="RefSeq" id="WP_338448059.1">
    <property type="nucleotide sequence ID" value="NZ_CP137640.1"/>
</dbReference>
<evidence type="ECO:0000256" key="3">
    <source>
        <dbReference type="ARBA" id="ARBA00023004"/>
    </source>
</evidence>
<keyword evidence="6" id="KW-0732">Signal</keyword>
<keyword evidence="3 4" id="KW-0408">Iron</keyword>
<dbReference type="InterPro" id="IPR009056">
    <property type="entry name" value="Cyt_c-like_dom"/>
</dbReference>
<sequence>MKRLFGILLFLFLLAVISACNSNEKADGEAAESSNEQVEDNKNESGSSIAGNEIFQKSCISCHSSGDISGGNSRLDSAVIQSNFKTQEELLAFVSERMPMSAPGSLSEEEYEAVVKYLWEQK</sequence>
<evidence type="ECO:0000259" key="7">
    <source>
        <dbReference type="PROSITE" id="PS51007"/>
    </source>
</evidence>
<feature type="chain" id="PRO_5046174330" evidence="6">
    <location>
        <begin position="22"/>
        <end position="122"/>
    </location>
</feature>
<dbReference type="Gene3D" id="1.10.760.10">
    <property type="entry name" value="Cytochrome c-like domain"/>
    <property type="match status" value="1"/>
</dbReference>
<protein>
    <submittedName>
        <fullName evidence="8">Cytochrome c</fullName>
    </submittedName>
</protein>
<evidence type="ECO:0000313" key="9">
    <source>
        <dbReference type="Proteomes" id="UP001357223"/>
    </source>
</evidence>
<dbReference type="InterPro" id="IPR036909">
    <property type="entry name" value="Cyt_c-like_dom_sf"/>
</dbReference>
<keyword evidence="2 4" id="KW-0479">Metal-binding</keyword>
<name>A0ABZ2C804_9BACI</name>
<evidence type="ECO:0000256" key="2">
    <source>
        <dbReference type="ARBA" id="ARBA00022723"/>
    </source>
</evidence>
<dbReference type="Proteomes" id="UP001357223">
    <property type="component" value="Chromosome"/>
</dbReference>
<evidence type="ECO:0000313" key="8">
    <source>
        <dbReference type="EMBL" id="WVX79126.1"/>
    </source>
</evidence>
<evidence type="ECO:0000256" key="6">
    <source>
        <dbReference type="SAM" id="SignalP"/>
    </source>
</evidence>
<dbReference type="PROSITE" id="PS51257">
    <property type="entry name" value="PROKAR_LIPOPROTEIN"/>
    <property type="match status" value="1"/>
</dbReference>
<organism evidence="8 9">
    <name type="scientific">Niallia oryzisoli</name>
    <dbReference type="NCBI Taxonomy" id="1737571"/>
    <lineage>
        <taxon>Bacteria</taxon>
        <taxon>Bacillati</taxon>
        <taxon>Bacillota</taxon>
        <taxon>Bacilli</taxon>
        <taxon>Bacillales</taxon>
        <taxon>Bacillaceae</taxon>
        <taxon>Niallia</taxon>
    </lineage>
</organism>
<feature type="region of interest" description="Disordered" evidence="5">
    <location>
        <begin position="26"/>
        <end position="49"/>
    </location>
</feature>
<dbReference type="EMBL" id="CP137640">
    <property type="protein sequence ID" value="WVX79126.1"/>
    <property type="molecule type" value="Genomic_DNA"/>
</dbReference>
<accession>A0ABZ2C804</accession>
<feature type="signal peptide" evidence="6">
    <location>
        <begin position="1"/>
        <end position="21"/>
    </location>
</feature>
<keyword evidence="1 4" id="KW-0349">Heme</keyword>
<proteinExistence type="predicted"/>
<keyword evidence="9" id="KW-1185">Reference proteome</keyword>
<evidence type="ECO:0000256" key="4">
    <source>
        <dbReference type="PROSITE-ProRule" id="PRU00433"/>
    </source>
</evidence>
<dbReference type="Pfam" id="PF13442">
    <property type="entry name" value="Cytochrome_CBB3"/>
    <property type="match status" value="1"/>
</dbReference>
<dbReference type="PROSITE" id="PS51007">
    <property type="entry name" value="CYTC"/>
    <property type="match status" value="1"/>
</dbReference>